<dbReference type="PROSITE" id="PS50157">
    <property type="entry name" value="ZINC_FINGER_C2H2_2"/>
    <property type="match status" value="5"/>
</dbReference>
<feature type="domain" description="C2H2-type" evidence="10">
    <location>
        <begin position="573"/>
        <end position="595"/>
    </location>
</feature>
<dbReference type="GO" id="GO:0006355">
    <property type="term" value="P:regulation of DNA-templated transcription"/>
    <property type="evidence" value="ECO:0007669"/>
    <property type="project" value="UniProtKB-ARBA"/>
</dbReference>
<evidence type="ECO:0000256" key="4">
    <source>
        <dbReference type="ARBA" id="ARBA00022771"/>
    </source>
</evidence>
<keyword evidence="12" id="KW-1185">Reference proteome</keyword>
<evidence type="ECO:0000313" key="12">
    <source>
        <dbReference type="Proteomes" id="UP000499080"/>
    </source>
</evidence>
<dbReference type="SUPFAM" id="SSF57667">
    <property type="entry name" value="beta-beta-alpha zinc fingers"/>
    <property type="match status" value="3"/>
</dbReference>
<dbReference type="GO" id="GO:0005634">
    <property type="term" value="C:nucleus"/>
    <property type="evidence" value="ECO:0007669"/>
    <property type="project" value="UniProtKB-ARBA"/>
</dbReference>
<dbReference type="PROSITE" id="PS00028">
    <property type="entry name" value="ZINC_FINGER_C2H2_1"/>
    <property type="match status" value="5"/>
</dbReference>
<keyword evidence="6" id="KW-0805">Transcription regulation</keyword>
<gene>
    <name evidence="11" type="primary">Zfp39_4</name>
    <name evidence="11" type="ORF">AVEN_54688_1</name>
</gene>
<comment type="caution">
    <text evidence="11">The sequence shown here is derived from an EMBL/GenBank/DDBJ whole genome shotgun (WGS) entry which is preliminary data.</text>
</comment>
<evidence type="ECO:0000256" key="2">
    <source>
        <dbReference type="ARBA" id="ARBA00022723"/>
    </source>
</evidence>
<dbReference type="FunFam" id="3.30.160.60:FF:000340">
    <property type="entry name" value="zinc finger protein 473 isoform X1"/>
    <property type="match status" value="1"/>
</dbReference>
<organism evidence="11 12">
    <name type="scientific">Araneus ventricosus</name>
    <name type="common">Orbweaver spider</name>
    <name type="synonym">Epeira ventricosa</name>
    <dbReference type="NCBI Taxonomy" id="182803"/>
    <lineage>
        <taxon>Eukaryota</taxon>
        <taxon>Metazoa</taxon>
        <taxon>Ecdysozoa</taxon>
        <taxon>Arthropoda</taxon>
        <taxon>Chelicerata</taxon>
        <taxon>Arachnida</taxon>
        <taxon>Araneae</taxon>
        <taxon>Araneomorphae</taxon>
        <taxon>Entelegynae</taxon>
        <taxon>Araneoidea</taxon>
        <taxon>Araneidae</taxon>
        <taxon>Araneus</taxon>
    </lineage>
</organism>
<comment type="similarity">
    <text evidence="1">Belongs to the krueppel C2H2-type zinc-finger protein family.</text>
</comment>
<evidence type="ECO:0000259" key="10">
    <source>
        <dbReference type="PROSITE" id="PS50157"/>
    </source>
</evidence>
<dbReference type="FunFam" id="3.30.160.60:FF:002737">
    <property type="entry name" value="AGAP008430-PA"/>
    <property type="match status" value="1"/>
</dbReference>
<proteinExistence type="inferred from homology"/>
<keyword evidence="4 9" id="KW-0863">Zinc-finger</keyword>
<dbReference type="InterPro" id="IPR036236">
    <property type="entry name" value="Znf_C2H2_sf"/>
</dbReference>
<feature type="domain" description="C2H2-type" evidence="10">
    <location>
        <begin position="517"/>
        <end position="544"/>
    </location>
</feature>
<keyword evidence="3" id="KW-0677">Repeat</keyword>
<dbReference type="AlphaFoldDB" id="A0A4Y2QAW0"/>
<keyword evidence="2" id="KW-0479">Metal-binding</keyword>
<dbReference type="PANTHER" id="PTHR24379:SF121">
    <property type="entry name" value="C2H2-TYPE DOMAIN-CONTAINING PROTEIN"/>
    <property type="match status" value="1"/>
</dbReference>
<dbReference type="FunFam" id="3.30.160.60:FF:000065">
    <property type="entry name" value="B-cell CLL/lymphoma 6, member B"/>
    <property type="match status" value="1"/>
</dbReference>
<evidence type="ECO:0000256" key="7">
    <source>
        <dbReference type="ARBA" id="ARBA00023125"/>
    </source>
</evidence>
<feature type="domain" description="C2H2-type" evidence="10">
    <location>
        <begin position="545"/>
        <end position="572"/>
    </location>
</feature>
<sequence>MAIERVMDSRKSKHQQWARTRTYDSIIGHHCLNGWWILGVASRSTTVEVVAEDLDSMKQGSTHGPCFQINKTTSVSTELSNINPVFSNETYLCNQVTYGNDQVTYSSQDFTTEGSSSHLMTMNSVQSHAEECAISGLNNPALFHRNELGTNDCNRGMRLSSEASLKIDRLTRMVCQMGLDEDNLNMPPIPDSSNNRPDFVPVDRAVPVMSIYKVPILDVIEDIQFELKIQNDPWKLMNKLVERINGYEISSESNNAPVTNEDLDGIHNELVMGNKTESVITEDKIRFSEIYRQFSKYGQINERILTKDDLDSMTNKSVVMEAAPSRDFVPGNIPTHGSPVHTGSMKDQVRIDRTNVVMMRHKCNNASTECKIGLNDMNFRRGTEESATIGNSFTQKSDFFEDCHVYDAYTLDGPSFSEFNEHYTSVYLKDLQSNCNIKRHSMQRNSHLKKHMIIHKGIKQYKCDVCEKSLRQKRLLQRHAFTHTGDKPHECKLCGKKFSRKSNLNRHKDTHKVLKQYKCDACEKSFRRKEHLQRHAFIHMGDKPFKCEVCEKSFTEKKHLQTHVLTHTGDKPHECIICGKKFLYKSNLNRHSKTH</sequence>
<dbReference type="Proteomes" id="UP000499080">
    <property type="component" value="Unassembled WGS sequence"/>
</dbReference>
<dbReference type="EMBL" id="BGPR01013586">
    <property type="protein sequence ID" value="GBN61308.1"/>
    <property type="molecule type" value="Genomic_DNA"/>
</dbReference>
<dbReference type="PANTHER" id="PTHR24379">
    <property type="entry name" value="KRAB AND ZINC FINGER DOMAIN-CONTAINING"/>
    <property type="match status" value="1"/>
</dbReference>
<dbReference type="GO" id="GO:0008270">
    <property type="term" value="F:zinc ion binding"/>
    <property type="evidence" value="ECO:0007669"/>
    <property type="project" value="UniProtKB-KW"/>
</dbReference>
<keyword evidence="8" id="KW-0804">Transcription</keyword>
<evidence type="ECO:0000256" key="1">
    <source>
        <dbReference type="ARBA" id="ARBA00006991"/>
    </source>
</evidence>
<feature type="domain" description="C2H2-type" evidence="10">
    <location>
        <begin position="461"/>
        <end position="488"/>
    </location>
</feature>
<dbReference type="GO" id="GO:0003677">
    <property type="term" value="F:DNA binding"/>
    <property type="evidence" value="ECO:0007669"/>
    <property type="project" value="UniProtKB-KW"/>
</dbReference>
<accession>A0A4Y2QAW0</accession>
<evidence type="ECO:0000256" key="3">
    <source>
        <dbReference type="ARBA" id="ARBA00022737"/>
    </source>
</evidence>
<dbReference type="OrthoDB" id="6428463at2759"/>
<dbReference type="Gene3D" id="3.30.160.60">
    <property type="entry name" value="Classic Zinc Finger"/>
    <property type="match status" value="5"/>
</dbReference>
<reference evidence="11 12" key="1">
    <citation type="journal article" date="2019" name="Sci. Rep.">
        <title>Orb-weaving spider Araneus ventricosus genome elucidates the spidroin gene catalogue.</title>
        <authorList>
            <person name="Kono N."/>
            <person name="Nakamura H."/>
            <person name="Ohtoshi R."/>
            <person name="Moran D.A.P."/>
            <person name="Shinohara A."/>
            <person name="Yoshida Y."/>
            <person name="Fujiwara M."/>
            <person name="Mori M."/>
            <person name="Tomita M."/>
            <person name="Arakawa K."/>
        </authorList>
    </citation>
    <scope>NUCLEOTIDE SEQUENCE [LARGE SCALE GENOMIC DNA]</scope>
</reference>
<protein>
    <submittedName>
        <fullName evidence="11">Zinc finger protein 39</fullName>
    </submittedName>
</protein>
<dbReference type="Pfam" id="PF00096">
    <property type="entry name" value="zf-C2H2"/>
    <property type="match status" value="3"/>
</dbReference>
<evidence type="ECO:0000256" key="8">
    <source>
        <dbReference type="ARBA" id="ARBA00023163"/>
    </source>
</evidence>
<evidence type="ECO:0000313" key="11">
    <source>
        <dbReference type="EMBL" id="GBN61308.1"/>
    </source>
</evidence>
<feature type="domain" description="C2H2-type" evidence="10">
    <location>
        <begin position="489"/>
        <end position="516"/>
    </location>
</feature>
<keyword evidence="5" id="KW-0862">Zinc</keyword>
<dbReference type="FunFam" id="3.30.160.60:FF:002343">
    <property type="entry name" value="Zinc finger protein 33A"/>
    <property type="match status" value="1"/>
</dbReference>
<evidence type="ECO:0000256" key="6">
    <source>
        <dbReference type="ARBA" id="ARBA00023015"/>
    </source>
</evidence>
<dbReference type="InterPro" id="IPR013087">
    <property type="entry name" value="Znf_C2H2_type"/>
</dbReference>
<evidence type="ECO:0000256" key="5">
    <source>
        <dbReference type="ARBA" id="ARBA00022833"/>
    </source>
</evidence>
<dbReference type="SMART" id="SM00355">
    <property type="entry name" value="ZnF_C2H2"/>
    <property type="match status" value="5"/>
</dbReference>
<name>A0A4Y2QAW0_ARAVE</name>
<keyword evidence="7" id="KW-0238">DNA-binding</keyword>
<evidence type="ECO:0000256" key="9">
    <source>
        <dbReference type="PROSITE-ProRule" id="PRU00042"/>
    </source>
</evidence>
<dbReference type="FunFam" id="3.30.160.60:FF:000624">
    <property type="entry name" value="zinc finger protein 697"/>
    <property type="match status" value="1"/>
</dbReference>
<dbReference type="Pfam" id="PF13894">
    <property type="entry name" value="zf-C2H2_4"/>
    <property type="match status" value="1"/>
</dbReference>